<dbReference type="InterPro" id="IPR036465">
    <property type="entry name" value="vWFA_dom_sf"/>
</dbReference>
<gene>
    <name evidence="2" type="ORF">DPMN_144494</name>
</gene>
<dbReference type="Gene3D" id="3.40.50.410">
    <property type="entry name" value="von Willebrand factor, type A domain"/>
    <property type="match status" value="1"/>
</dbReference>
<organism evidence="2 3">
    <name type="scientific">Dreissena polymorpha</name>
    <name type="common">Zebra mussel</name>
    <name type="synonym">Mytilus polymorpha</name>
    <dbReference type="NCBI Taxonomy" id="45954"/>
    <lineage>
        <taxon>Eukaryota</taxon>
        <taxon>Metazoa</taxon>
        <taxon>Spiralia</taxon>
        <taxon>Lophotrochozoa</taxon>
        <taxon>Mollusca</taxon>
        <taxon>Bivalvia</taxon>
        <taxon>Autobranchia</taxon>
        <taxon>Heteroconchia</taxon>
        <taxon>Euheterodonta</taxon>
        <taxon>Imparidentia</taxon>
        <taxon>Neoheterodontei</taxon>
        <taxon>Myida</taxon>
        <taxon>Dreissenoidea</taxon>
        <taxon>Dreissenidae</taxon>
        <taxon>Dreissena</taxon>
    </lineage>
</organism>
<name>A0A9D4GJ05_DREPO</name>
<dbReference type="AlphaFoldDB" id="A0A9D4GJ05"/>
<dbReference type="EMBL" id="JAIWYP010000006">
    <property type="protein sequence ID" value="KAH3815955.1"/>
    <property type="molecule type" value="Genomic_DNA"/>
</dbReference>
<comment type="caution">
    <text evidence="2">The sequence shown here is derived from an EMBL/GenBank/DDBJ whole genome shotgun (WGS) entry which is preliminary data.</text>
</comment>
<dbReference type="Proteomes" id="UP000828390">
    <property type="component" value="Unassembled WGS sequence"/>
</dbReference>
<accession>A0A9D4GJ05</accession>
<reference evidence="2" key="1">
    <citation type="journal article" date="2019" name="bioRxiv">
        <title>The Genome of the Zebra Mussel, Dreissena polymorpha: A Resource for Invasive Species Research.</title>
        <authorList>
            <person name="McCartney M.A."/>
            <person name="Auch B."/>
            <person name="Kono T."/>
            <person name="Mallez S."/>
            <person name="Zhang Y."/>
            <person name="Obille A."/>
            <person name="Becker A."/>
            <person name="Abrahante J.E."/>
            <person name="Garbe J."/>
            <person name="Badalamenti J.P."/>
            <person name="Herman A."/>
            <person name="Mangelson H."/>
            <person name="Liachko I."/>
            <person name="Sullivan S."/>
            <person name="Sone E.D."/>
            <person name="Koren S."/>
            <person name="Silverstein K.A.T."/>
            <person name="Beckman K.B."/>
            <person name="Gohl D.M."/>
        </authorList>
    </citation>
    <scope>NUCLEOTIDE SEQUENCE</scope>
    <source>
        <strain evidence="2">Duluth1</strain>
        <tissue evidence="2">Whole animal</tissue>
    </source>
</reference>
<sequence>MVSQKELQIIASSPDEFTMSYVFTVKNFDSLHTLIERLIDASCGKCSTQSRTDIIALIDDLPSSAMTSTEFHSALNGVAYILQHLASYGKVNGQRVGVLHVDGINNNYLPFINSLNMVQLLSYVRGIRQYRHTCFSTTCAANMSRDISTAINEVILTNFMNTDPKARNVLIVFTSGRFDHVDAVRKNGRSHYSRYRCLRVFCRRWIWLKHRRTSSYRSGAE</sequence>
<keyword evidence="3" id="KW-1185">Reference proteome</keyword>
<dbReference type="SUPFAM" id="SSF53300">
    <property type="entry name" value="vWA-like"/>
    <property type="match status" value="1"/>
</dbReference>
<evidence type="ECO:0000259" key="1">
    <source>
        <dbReference type="PROSITE" id="PS50234"/>
    </source>
</evidence>
<protein>
    <recommendedName>
        <fullName evidence="1">VWFA domain-containing protein</fullName>
    </recommendedName>
</protein>
<feature type="domain" description="VWFA" evidence="1">
    <location>
        <begin position="53"/>
        <end position="177"/>
    </location>
</feature>
<dbReference type="PROSITE" id="PS50234">
    <property type="entry name" value="VWFA"/>
    <property type="match status" value="1"/>
</dbReference>
<evidence type="ECO:0000313" key="3">
    <source>
        <dbReference type="Proteomes" id="UP000828390"/>
    </source>
</evidence>
<dbReference type="InterPro" id="IPR002035">
    <property type="entry name" value="VWF_A"/>
</dbReference>
<proteinExistence type="predicted"/>
<evidence type="ECO:0000313" key="2">
    <source>
        <dbReference type="EMBL" id="KAH3815955.1"/>
    </source>
</evidence>
<reference evidence="2" key="2">
    <citation type="submission" date="2020-11" db="EMBL/GenBank/DDBJ databases">
        <authorList>
            <person name="McCartney M.A."/>
            <person name="Auch B."/>
            <person name="Kono T."/>
            <person name="Mallez S."/>
            <person name="Becker A."/>
            <person name="Gohl D.M."/>
            <person name="Silverstein K.A.T."/>
            <person name="Koren S."/>
            <person name="Bechman K.B."/>
            <person name="Herman A."/>
            <person name="Abrahante J.E."/>
            <person name="Garbe J."/>
        </authorList>
    </citation>
    <scope>NUCLEOTIDE SEQUENCE</scope>
    <source>
        <strain evidence="2">Duluth1</strain>
        <tissue evidence="2">Whole animal</tissue>
    </source>
</reference>